<dbReference type="Pfam" id="PF07876">
    <property type="entry name" value="Dabb"/>
    <property type="match status" value="1"/>
</dbReference>
<dbReference type="Gene3D" id="3.30.70.100">
    <property type="match status" value="1"/>
</dbReference>
<evidence type="ECO:0000259" key="1">
    <source>
        <dbReference type="PROSITE" id="PS51502"/>
    </source>
</evidence>
<accession>Q317A1</accession>
<dbReference type="PANTHER" id="PTHR37832:SF1">
    <property type="entry name" value="STRESS-RESPONSE A_B BARREL DOMAIN-CONTAINING PROTEIN"/>
    <property type="match status" value="1"/>
</dbReference>
<dbReference type="SUPFAM" id="SSF54909">
    <property type="entry name" value="Dimeric alpha+beta barrel"/>
    <property type="match status" value="1"/>
</dbReference>
<protein>
    <submittedName>
        <fullName evidence="2">Stress responsive alpha-beta barrel domain-containing protein</fullName>
    </submittedName>
</protein>
<dbReference type="STRING" id="207559.Dde_0194"/>
<organism evidence="2 3">
    <name type="scientific">Oleidesulfovibrio alaskensis (strain ATCC BAA-1058 / DSM 17464 / G20)</name>
    <name type="common">Desulfovibrio alaskensis</name>
    <dbReference type="NCBI Taxonomy" id="207559"/>
    <lineage>
        <taxon>Bacteria</taxon>
        <taxon>Pseudomonadati</taxon>
        <taxon>Thermodesulfobacteriota</taxon>
        <taxon>Desulfovibrionia</taxon>
        <taxon>Desulfovibrionales</taxon>
        <taxon>Desulfovibrionaceae</taxon>
        <taxon>Oleidesulfovibrio</taxon>
    </lineage>
</organism>
<reference evidence="2 3" key="1">
    <citation type="journal article" date="2011" name="J. Bacteriol.">
        <title>Complete genome sequence and updated annotation of Desulfovibrio alaskensis G20.</title>
        <authorList>
            <person name="Hauser L.J."/>
            <person name="Land M.L."/>
            <person name="Brown S.D."/>
            <person name="Larimer F."/>
            <person name="Keller K.L."/>
            <person name="Rapp-Giles B.J."/>
            <person name="Price M.N."/>
            <person name="Lin M."/>
            <person name="Bruce D.C."/>
            <person name="Detter J.C."/>
            <person name="Tapia R."/>
            <person name="Han C.S."/>
            <person name="Goodwin L.A."/>
            <person name="Cheng J.F."/>
            <person name="Pitluck S."/>
            <person name="Copeland A."/>
            <person name="Lucas S."/>
            <person name="Nolan M."/>
            <person name="Lapidus A.L."/>
            <person name="Palumbo A.V."/>
            <person name="Wall J.D."/>
        </authorList>
    </citation>
    <scope>NUCLEOTIDE SEQUENCE [LARGE SCALE GENOMIC DNA]</scope>
    <source>
        <strain evidence="3">ATCC BAA 1058 / DSM 17464 / G20</strain>
    </source>
</reference>
<dbReference type="HOGENOM" id="CLU_080664_3_0_7"/>
<dbReference type="Proteomes" id="UP000002710">
    <property type="component" value="Chromosome"/>
</dbReference>
<keyword evidence="3" id="KW-1185">Reference proteome</keyword>
<dbReference type="eggNOG" id="ENOG5032S3C">
    <property type="taxonomic scope" value="Bacteria"/>
</dbReference>
<sequence length="101" mass="11134">MIKHIVWWTLKEEAEGATAAENAEKMIRMLRELDGRIPSLMAIEASSAIAATTTEQVDVILQTVHASAEDLQAYAEHPEHVKCVGFIKAVVSGRKAIDYEV</sequence>
<feature type="domain" description="Stress-response A/B barrel" evidence="1">
    <location>
        <begin position="2"/>
        <end position="99"/>
    </location>
</feature>
<dbReference type="InterPro" id="IPR011008">
    <property type="entry name" value="Dimeric_a/b-barrel"/>
</dbReference>
<proteinExistence type="predicted"/>
<dbReference type="RefSeq" id="WP_011366353.1">
    <property type="nucleotide sequence ID" value="NC_007519.1"/>
</dbReference>
<dbReference type="EMBL" id="CP000112">
    <property type="protein sequence ID" value="ABB36995.1"/>
    <property type="molecule type" value="Genomic_DNA"/>
</dbReference>
<dbReference type="PANTHER" id="PTHR37832">
    <property type="entry name" value="BLL2683 PROTEIN"/>
    <property type="match status" value="1"/>
</dbReference>
<dbReference type="PROSITE" id="PS51502">
    <property type="entry name" value="S_R_A_B_BARREL"/>
    <property type="match status" value="1"/>
</dbReference>
<dbReference type="InterPro" id="IPR013097">
    <property type="entry name" value="Dabb"/>
</dbReference>
<gene>
    <name evidence="2" type="ordered locus">Dde_0194</name>
</gene>
<dbReference type="AlphaFoldDB" id="Q317A1"/>
<dbReference type="KEGG" id="dde:Dde_0194"/>
<evidence type="ECO:0000313" key="2">
    <source>
        <dbReference type="EMBL" id="ABB36995.1"/>
    </source>
</evidence>
<name>Q317A1_OLEA2</name>
<dbReference type="DNASU" id="3756605"/>
<dbReference type="SMART" id="SM00886">
    <property type="entry name" value="Dabb"/>
    <property type="match status" value="1"/>
</dbReference>
<evidence type="ECO:0000313" key="3">
    <source>
        <dbReference type="Proteomes" id="UP000002710"/>
    </source>
</evidence>